<proteinExistence type="predicted"/>
<sequence>MTTSWTKGISATSSRSSSTAIYCTCSKGQTSSPSYARVLPPPTATCASPLTTPTLSSCISGCSAQAGSCGPMRGLTRISPPRIPRRHEVQYRDFSTRGSPDTRSRELADSVSLRSWLRVVLAP</sequence>
<gene>
    <name evidence="1" type="ORF">GSI_04429</name>
</gene>
<keyword evidence="2" id="KW-1185">Reference proteome</keyword>
<dbReference type="AlphaFoldDB" id="A0A2G8SJ54"/>
<protein>
    <submittedName>
        <fullName evidence="1">Uncharacterized protein</fullName>
    </submittedName>
</protein>
<dbReference type="EMBL" id="AYKW01000007">
    <property type="protein sequence ID" value="PIL33804.1"/>
    <property type="molecule type" value="Genomic_DNA"/>
</dbReference>
<dbReference type="Proteomes" id="UP000230002">
    <property type="component" value="Unassembled WGS sequence"/>
</dbReference>
<evidence type="ECO:0000313" key="1">
    <source>
        <dbReference type="EMBL" id="PIL33804.1"/>
    </source>
</evidence>
<organism evidence="1 2">
    <name type="scientific">Ganoderma sinense ZZ0214-1</name>
    <dbReference type="NCBI Taxonomy" id="1077348"/>
    <lineage>
        <taxon>Eukaryota</taxon>
        <taxon>Fungi</taxon>
        <taxon>Dikarya</taxon>
        <taxon>Basidiomycota</taxon>
        <taxon>Agaricomycotina</taxon>
        <taxon>Agaricomycetes</taxon>
        <taxon>Polyporales</taxon>
        <taxon>Polyporaceae</taxon>
        <taxon>Ganoderma</taxon>
    </lineage>
</organism>
<accession>A0A2G8SJ54</accession>
<reference evidence="1 2" key="1">
    <citation type="journal article" date="2015" name="Sci. Rep.">
        <title>Chromosome-level genome map provides insights into diverse defense mechanisms in the medicinal fungus Ganoderma sinense.</title>
        <authorList>
            <person name="Zhu Y."/>
            <person name="Xu J."/>
            <person name="Sun C."/>
            <person name="Zhou S."/>
            <person name="Xu H."/>
            <person name="Nelson D.R."/>
            <person name="Qian J."/>
            <person name="Song J."/>
            <person name="Luo H."/>
            <person name="Xiang L."/>
            <person name="Li Y."/>
            <person name="Xu Z."/>
            <person name="Ji A."/>
            <person name="Wang L."/>
            <person name="Lu S."/>
            <person name="Hayward A."/>
            <person name="Sun W."/>
            <person name="Li X."/>
            <person name="Schwartz D.C."/>
            <person name="Wang Y."/>
            <person name="Chen S."/>
        </authorList>
    </citation>
    <scope>NUCLEOTIDE SEQUENCE [LARGE SCALE GENOMIC DNA]</scope>
    <source>
        <strain evidence="1 2">ZZ0214-1</strain>
    </source>
</reference>
<name>A0A2G8SJ54_9APHY</name>
<comment type="caution">
    <text evidence="1">The sequence shown here is derived from an EMBL/GenBank/DDBJ whole genome shotgun (WGS) entry which is preliminary data.</text>
</comment>
<evidence type="ECO:0000313" key="2">
    <source>
        <dbReference type="Proteomes" id="UP000230002"/>
    </source>
</evidence>